<protein>
    <submittedName>
        <fullName evidence="1">Uncharacterized protein</fullName>
    </submittedName>
</protein>
<reference evidence="1 2" key="1">
    <citation type="submission" date="2021-06" db="EMBL/GenBank/DDBJ databases">
        <title>Caerostris extrusa draft genome.</title>
        <authorList>
            <person name="Kono N."/>
            <person name="Arakawa K."/>
        </authorList>
    </citation>
    <scope>NUCLEOTIDE SEQUENCE [LARGE SCALE GENOMIC DNA]</scope>
</reference>
<name>A0AAV4PJF6_CAEEX</name>
<organism evidence="1 2">
    <name type="scientific">Caerostris extrusa</name>
    <name type="common">Bark spider</name>
    <name type="synonym">Caerostris bankana</name>
    <dbReference type="NCBI Taxonomy" id="172846"/>
    <lineage>
        <taxon>Eukaryota</taxon>
        <taxon>Metazoa</taxon>
        <taxon>Ecdysozoa</taxon>
        <taxon>Arthropoda</taxon>
        <taxon>Chelicerata</taxon>
        <taxon>Arachnida</taxon>
        <taxon>Araneae</taxon>
        <taxon>Araneomorphae</taxon>
        <taxon>Entelegynae</taxon>
        <taxon>Araneoidea</taxon>
        <taxon>Araneidae</taxon>
        <taxon>Caerostris</taxon>
    </lineage>
</organism>
<comment type="caution">
    <text evidence="1">The sequence shown here is derived from an EMBL/GenBank/DDBJ whole genome shotgun (WGS) entry which is preliminary data.</text>
</comment>
<dbReference type="AlphaFoldDB" id="A0AAV4PJF6"/>
<dbReference type="Proteomes" id="UP001054945">
    <property type="component" value="Unassembled WGS sequence"/>
</dbReference>
<proteinExistence type="predicted"/>
<accession>A0AAV4PJF6</accession>
<gene>
    <name evidence="1" type="ORF">CEXT_593511</name>
</gene>
<dbReference type="EMBL" id="BPLR01004622">
    <property type="protein sequence ID" value="GIX96258.1"/>
    <property type="molecule type" value="Genomic_DNA"/>
</dbReference>
<sequence length="89" mass="10267">MPLIDLQKLERLIPGQNRLNVSWRESPTACRGVFCSARTIDADVLRRVESFTSFRFMMPYSEDRKVEIASLPTLMPASKWHRISASQLI</sequence>
<evidence type="ECO:0000313" key="2">
    <source>
        <dbReference type="Proteomes" id="UP001054945"/>
    </source>
</evidence>
<keyword evidence="2" id="KW-1185">Reference proteome</keyword>
<evidence type="ECO:0000313" key="1">
    <source>
        <dbReference type="EMBL" id="GIX96258.1"/>
    </source>
</evidence>